<protein>
    <submittedName>
        <fullName evidence="2">AhpC/TSA family antioxidant</fullName>
    </submittedName>
</protein>
<evidence type="ECO:0000313" key="2">
    <source>
        <dbReference type="EMBL" id="EGF11535.1"/>
    </source>
</evidence>
<dbReference type="EMBL" id="AFAY01000012">
    <property type="protein sequence ID" value="EGF11535.1"/>
    <property type="molecule type" value="Genomic_DNA"/>
</dbReference>
<evidence type="ECO:0000259" key="1">
    <source>
        <dbReference type="PROSITE" id="PS51352"/>
    </source>
</evidence>
<comment type="caution">
    <text evidence="2">The sequence shown here is derived from an EMBL/GenBank/DDBJ whole genome shotgun (WGS) entry which is preliminary data.</text>
</comment>
<organism evidence="2 3">
    <name type="scientific">Neisseria bacilliformis ATCC BAA-1200</name>
    <dbReference type="NCBI Taxonomy" id="888742"/>
    <lineage>
        <taxon>Bacteria</taxon>
        <taxon>Pseudomonadati</taxon>
        <taxon>Pseudomonadota</taxon>
        <taxon>Betaproteobacteria</taxon>
        <taxon>Neisseriales</taxon>
        <taxon>Neisseriaceae</taxon>
        <taxon>Neisseria</taxon>
    </lineage>
</organism>
<dbReference type="PROSITE" id="PS51352">
    <property type="entry name" value="THIOREDOXIN_2"/>
    <property type="match status" value="1"/>
</dbReference>
<dbReference type="HOGENOM" id="CLU_042529_10_1_4"/>
<dbReference type="OrthoDB" id="9811352at2"/>
<keyword evidence="3" id="KW-1185">Reference proteome</keyword>
<dbReference type="PANTHER" id="PTHR42852">
    <property type="entry name" value="THIOL:DISULFIDE INTERCHANGE PROTEIN DSBE"/>
    <property type="match status" value="1"/>
</dbReference>
<dbReference type="AlphaFoldDB" id="F2BAH9"/>
<reference evidence="2 3" key="1">
    <citation type="submission" date="2011-02" db="EMBL/GenBank/DDBJ databases">
        <authorList>
            <person name="Muzny D."/>
            <person name="Qin X."/>
            <person name="Deng J."/>
            <person name="Jiang H."/>
            <person name="Liu Y."/>
            <person name="Qu J."/>
            <person name="Song X.-Z."/>
            <person name="Zhang L."/>
            <person name="Thornton R."/>
            <person name="Coyle M."/>
            <person name="Francisco L."/>
            <person name="Jackson L."/>
            <person name="Javaid M."/>
            <person name="Korchina V."/>
            <person name="Kovar C."/>
            <person name="Mata R."/>
            <person name="Mathew T."/>
            <person name="Ngo R."/>
            <person name="Nguyen L."/>
            <person name="Nguyen N."/>
            <person name="Okwuonu G."/>
            <person name="Ongeri F."/>
            <person name="Pham C."/>
            <person name="Simmons D."/>
            <person name="Wilczek-Boney K."/>
            <person name="Hale W."/>
            <person name="Jakkamsetti A."/>
            <person name="Pham P."/>
            <person name="Ruth R."/>
            <person name="San Lucas F."/>
            <person name="Warren J."/>
            <person name="Zhang J."/>
            <person name="Zhao Z."/>
            <person name="Zhou C."/>
            <person name="Zhu D."/>
            <person name="Lee S."/>
            <person name="Bess C."/>
            <person name="Blankenburg K."/>
            <person name="Forbes L."/>
            <person name="Fu Q."/>
            <person name="Gubbala S."/>
            <person name="Hirani K."/>
            <person name="Jayaseelan J.C."/>
            <person name="Lara F."/>
            <person name="Munidasa M."/>
            <person name="Palculict T."/>
            <person name="Patil S."/>
            <person name="Pu L.-L."/>
            <person name="Saada N."/>
            <person name="Tang L."/>
            <person name="Weissenberger G."/>
            <person name="Zhu Y."/>
            <person name="Hemphill L."/>
            <person name="Shang Y."/>
            <person name="Youmans B."/>
            <person name="Ayvaz T."/>
            <person name="Ross M."/>
            <person name="Santibanez J."/>
            <person name="Aqrawi P."/>
            <person name="Gross S."/>
            <person name="Joshi V."/>
            <person name="Fowler G."/>
            <person name="Nazareth L."/>
            <person name="Reid J."/>
            <person name="Worley K."/>
            <person name="Petrosino J."/>
            <person name="Highlander S."/>
            <person name="Gibbs R."/>
        </authorList>
    </citation>
    <scope>NUCLEOTIDE SEQUENCE [LARGE SCALE GENOMIC DNA]</scope>
    <source>
        <strain evidence="2 3">ATCC BAA-1200</strain>
    </source>
</reference>
<dbReference type="InterPro" id="IPR050553">
    <property type="entry name" value="Thioredoxin_ResA/DsbE_sf"/>
</dbReference>
<dbReference type="SUPFAM" id="SSF52833">
    <property type="entry name" value="Thioredoxin-like"/>
    <property type="match status" value="1"/>
</dbReference>
<dbReference type="Proteomes" id="UP000004105">
    <property type="component" value="Unassembled WGS sequence"/>
</dbReference>
<evidence type="ECO:0000313" key="3">
    <source>
        <dbReference type="Proteomes" id="UP000004105"/>
    </source>
</evidence>
<dbReference type="Pfam" id="PF00578">
    <property type="entry name" value="AhpC-TSA"/>
    <property type="match status" value="1"/>
</dbReference>
<dbReference type="Gene3D" id="3.40.30.10">
    <property type="entry name" value="Glutaredoxin"/>
    <property type="match status" value="1"/>
</dbReference>
<sequence length="169" mass="18154">MKSKLFKLLKQAAQILLVVSAVGFGADWLRRPDVPADAAQMAVPAADGQTATLAQISAGRTAVLYFWGSWCGICKHTSPAVQRLHENGTPVVGVALRSGSAAEVRGYMRRQGLDFATADDPQGDIARWWGVRVTPTIVLVKNGRIVHSTTGIASYWGLAARVWLADRLG</sequence>
<dbReference type="InterPro" id="IPR013766">
    <property type="entry name" value="Thioredoxin_domain"/>
</dbReference>
<dbReference type="CDD" id="cd03011">
    <property type="entry name" value="TlpA_like_ScsD_MtbDsbE"/>
    <property type="match status" value="1"/>
</dbReference>
<accession>F2BAH9</accession>
<dbReference type="InterPro" id="IPR000866">
    <property type="entry name" value="AhpC/TSA"/>
</dbReference>
<feature type="domain" description="Thioredoxin" evidence="1">
    <location>
        <begin position="32"/>
        <end position="169"/>
    </location>
</feature>
<proteinExistence type="predicted"/>
<dbReference type="InterPro" id="IPR036249">
    <property type="entry name" value="Thioredoxin-like_sf"/>
</dbReference>
<dbReference type="STRING" id="267212.GCA_001063965_00587"/>
<name>F2BAH9_9NEIS</name>
<dbReference type="GO" id="GO:0016491">
    <property type="term" value="F:oxidoreductase activity"/>
    <property type="evidence" value="ECO:0007669"/>
    <property type="project" value="InterPro"/>
</dbReference>
<dbReference type="RefSeq" id="WP_007341663.1">
    <property type="nucleotide sequence ID" value="NZ_GL878494.1"/>
</dbReference>
<dbReference type="PANTHER" id="PTHR42852:SF17">
    <property type="entry name" value="THIOREDOXIN-LIKE PROTEIN HI_1115"/>
    <property type="match status" value="1"/>
</dbReference>
<gene>
    <name evidence="2" type="ORF">HMPREF9123_0651</name>
</gene>
<dbReference type="GO" id="GO:0016209">
    <property type="term" value="F:antioxidant activity"/>
    <property type="evidence" value="ECO:0007669"/>
    <property type="project" value="InterPro"/>
</dbReference>